<dbReference type="GO" id="GO:0005634">
    <property type="term" value="C:nucleus"/>
    <property type="evidence" value="ECO:0007669"/>
    <property type="project" value="UniProtKB-SubCell"/>
</dbReference>
<protein>
    <recommendedName>
        <fullName evidence="14">Nuclease HARBI1</fullName>
    </recommendedName>
</protein>
<dbReference type="GO" id="GO:0046872">
    <property type="term" value="F:metal ion binding"/>
    <property type="evidence" value="ECO:0007669"/>
    <property type="project" value="UniProtKB-KW"/>
</dbReference>
<proteinExistence type="inferred from homology"/>
<feature type="region of interest" description="Disordered" evidence="8">
    <location>
        <begin position="118"/>
        <end position="140"/>
    </location>
</feature>
<dbReference type="GO" id="GO:0008380">
    <property type="term" value="P:RNA splicing"/>
    <property type="evidence" value="ECO:0007669"/>
    <property type="project" value="InterPro"/>
</dbReference>
<evidence type="ECO:0000259" key="9">
    <source>
        <dbReference type="Pfam" id="PF08648"/>
    </source>
</evidence>
<feature type="domain" description="U4/U6.U5 small nuclear ribonucleoprotein 27kDa protein" evidence="9">
    <location>
        <begin position="144"/>
        <end position="179"/>
    </location>
</feature>
<feature type="domain" description="DUF8040" evidence="11">
    <location>
        <begin position="207"/>
        <end position="262"/>
    </location>
</feature>
<evidence type="ECO:0000256" key="4">
    <source>
        <dbReference type="ARBA" id="ARBA00022722"/>
    </source>
</evidence>
<feature type="compositionally biased region" description="Basic and acidic residues" evidence="8">
    <location>
        <begin position="118"/>
        <end position="130"/>
    </location>
</feature>
<comment type="cofactor">
    <cofactor evidence="1">
        <name>a divalent metal cation</name>
        <dbReference type="ChEBI" id="CHEBI:60240"/>
    </cofactor>
</comment>
<evidence type="ECO:0000256" key="7">
    <source>
        <dbReference type="ARBA" id="ARBA00023242"/>
    </source>
</evidence>
<dbReference type="Proteomes" id="UP001172457">
    <property type="component" value="Chromosome 4"/>
</dbReference>
<name>A0AA38W8A8_9ASTR</name>
<feature type="domain" description="DDE Tnp4" evidence="10">
    <location>
        <begin position="298"/>
        <end position="459"/>
    </location>
</feature>
<organism evidence="12 13">
    <name type="scientific">Centaurea solstitialis</name>
    <name type="common">yellow star-thistle</name>
    <dbReference type="NCBI Taxonomy" id="347529"/>
    <lineage>
        <taxon>Eukaryota</taxon>
        <taxon>Viridiplantae</taxon>
        <taxon>Streptophyta</taxon>
        <taxon>Embryophyta</taxon>
        <taxon>Tracheophyta</taxon>
        <taxon>Spermatophyta</taxon>
        <taxon>Magnoliopsida</taxon>
        <taxon>eudicotyledons</taxon>
        <taxon>Gunneridae</taxon>
        <taxon>Pentapetalae</taxon>
        <taxon>asterids</taxon>
        <taxon>campanulids</taxon>
        <taxon>Asterales</taxon>
        <taxon>Asteraceae</taxon>
        <taxon>Carduoideae</taxon>
        <taxon>Cardueae</taxon>
        <taxon>Centaureinae</taxon>
        <taxon>Centaurea</taxon>
    </lineage>
</organism>
<feature type="compositionally biased region" description="Basic and acidic residues" evidence="8">
    <location>
        <begin position="63"/>
        <end position="77"/>
    </location>
</feature>
<accession>A0AA38W8A8</accession>
<dbReference type="InterPro" id="IPR045249">
    <property type="entry name" value="HARBI1-like"/>
</dbReference>
<comment type="similarity">
    <text evidence="3">Belongs to the HARBI1 family.</text>
</comment>
<evidence type="ECO:0000259" key="11">
    <source>
        <dbReference type="Pfam" id="PF26138"/>
    </source>
</evidence>
<dbReference type="PANTHER" id="PTHR22930">
    <property type="match status" value="1"/>
</dbReference>
<sequence length="518" mass="61326">MGDRRDRDRDRKRDRDDCDRLRHRHRHGDTDRERDCDRDRKDRTKRSHTPDRPRSRHTRSRTRSPDHRRSRYRSTDRHRSRRSHHCKPSPDQSWKRRKHYDEGAASVVSEFVDRIVKEKKQQQKSSKDVEMVGDDDVGGDVDANEIEMMRMMGIPVGFDSTKGKPVEGNDVREVKTTPKLELSREQKERIRFRIVKRKKDFIYMERNVGGLRPTQRMSVEEQVARFLHIVGKYLRNHFVSWFYRRSGSTTSRHFHRVLSAIISLEDQYLRQPTGDIVPKEIQEQRRFYPFFKDCIGAIDGTHVHVRVPSKDAPRYRGRKGYPMINVLAACTFDLKFTYILSGWEGTASDSRIIKDTFTRNDKLLIPEGKYYLVDVGLPFRGSLIAPYRGVRYHLKEYSSRAPQNSRELFNLRHSSLLNAIEIAFGVLKKRFPIIRSTTEPFYLCETQSDIFLACCILHNFLLDEDRDKELEEEVLHEILNVTREEETLASRDMDDRGEQIRNSIANEMWSDYLLHQNI</sequence>
<dbReference type="PANTHER" id="PTHR22930:SF268">
    <property type="entry name" value="NUCLEASE HARBI1"/>
    <property type="match status" value="1"/>
</dbReference>
<feature type="compositionally biased region" description="Basic and acidic residues" evidence="8">
    <location>
        <begin position="1"/>
        <end position="20"/>
    </location>
</feature>
<evidence type="ECO:0000313" key="12">
    <source>
        <dbReference type="EMBL" id="KAJ9552217.1"/>
    </source>
</evidence>
<keyword evidence="4" id="KW-0540">Nuclease</keyword>
<keyword evidence="13" id="KW-1185">Reference proteome</keyword>
<comment type="subcellular location">
    <subcellularLocation>
        <location evidence="2">Nucleus</location>
    </subcellularLocation>
</comment>
<evidence type="ECO:0000256" key="3">
    <source>
        <dbReference type="ARBA" id="ARBA00006958"/>
    </source>
</evidence>
<dbReference type="InterPro" id="IPR013957">
    <property type="entry name" value="SNRNP27"/>
</dbReference>
<dbReference type="GO" id="GO:0004518">
    <property type="term" value="F:nuclease activity"/>
    <property type="evidence" value="ECO:0007669"/>
    <property type="project" value="UniProtKB-KW"/>
</dbReference>
<evidence type="ECO:0000259" key="10">
    <source>
        <dbReference type="Pfam" id="PF13359"/>
    </source>
</evidence>
<reference evidence="12" key="1">
    <citation type="submission" date="2023-03" db="EMBL/GenBank/DDBJ databases">
        <title>Chromosome-scale reference genome and RAD-based genetic map of yellow starthistle (Centaurea solstitialis) reveal putative structural variation and QTLs associated with invader traits.</title>
        <authorList>
            <person name="Reatini B."/>
            <person name="Cang F.A."/>
            <person name="Jiang Q."/>
            <person name="Mckibben M.T.W."/>
            <person name="Barker M.S."/>
            <person name="Rieseberg L.H."/>
            <person name="Dlugosch K.M."/>
        </authorList>
    </citation>
    <scope>NUCLEOTIDE SEQUENCE</scope>
    <source>
        <strain evidence="12">CAN-66</strain>
        <tissue evidence="12">Leaf</tissue>
    </source>
</reference>
<dbReference type="Pfam" id="PF08648">
    <property type="entry name" value="SNRNP27"/>
    <property type="match status" value="1"/>
</dbReference>
<evidence type="ECO:0000256" key="5">
    <source>
        <dbReference type="ARBA" id="ARBA00022723"/>
    </source>
</evidence>
<dbReference type="InterPro" id="IPR027806">
    <property type="entry name" value="HARBI1_dom"/>
</dbReference>
<evidence type="ECO:0000256" key="6">
    <source>
        <dbReference type="ARBA" id="ARBA00022801"/>
    </source>
</evidence>
<keyword evidence="7" id="KW-0539">Nucleus</keyword>
<feature type="compositionally biased region" description="Acidic residues" evidence="8">
    <location>
        <begin position="131"/>
        <end position="140"/>
    </location>
</feature>
<evidence type="ECO:0000256" key="1">
    <source>
        <dbReference type="ARBA" id="ARBA00001968"/>
    </source>
</evidence>
<gene>
    <name evidence="12" type="ORF">OSB04_016262</name>
</gene>
<dbReference type="Pfam" id="PF13359">
    <property type="entry name" value="DDE_Tnp_4"/>
    <property type="match status" value="1"/>
</dbReference>
<evidence type="ECO:0000256" key="2">
    <source>
        <dbReference type="ARBA" id="ARBA00004123"/>
    </source>
</evidence>
<evidence type="ECO:0000313" key="13">
    <source>
        <dbReference type="Proteomes" id="UP001172457"/>
    </source>
</evidence>
<comment type="caution">
    <text evidence="12">The sequence shown here is derived from an EMBL/GenBank/DDBJ whole genome shotgun (WGS) entry which is preliminary data.</text>
</comment>
<evidence type="ECO:0000256" key="8">
    <source>
        <dbReference type="SAM" id="MobiDB-lite"/>
    </source>
</evidence>
<feature type="compositionally biased region" description="Basic and acidic residues" evidence="8">
    <location>
        <begin position="28"/>
        <end position="53"/>
    </location>
</feature>
<evidence type="ECO:0008006" key="14">
    <source>
        <dbReference type="Google" id="ProtNLM"/>
    </source>
</evidence>
<dbReference type="AlphaFoldDB" id="A0AA38W8A8"/>
<feature type="compositionally biased region" description="Basic residues" evidence="8">
    <location>
        <begin position="78"/>
        <end position="87"/>
    </location>
</feature>
<keyword evidence="5" id="KW-0479">Metal-binding</keyword>
<dbReference type="Pfam" id="PF26138">
    <property type="entry name" value="DUF8040"/>
    <property type="match status" value="1"/>
</dbReference>
<dbReference type="InterPro" id="IPR058353">
    <property type="entry name" value="DUF8040"/>
</dbReference>
<keyword evidence="6" id="KW-0378">Hydrolase</keyword>
<dbReference type="GO" id="GO:0016787">
    <property type="term" value="F:hydrolase activity"/>
    <property type="evidence" value="ECO:0007669"/>
    <property type="project" value="UniProtKB-KW"/>
</dbReference>
<dbReference type="EMBL" id="JARYMX010000004">
    <property type="protein sequence ID" value="KAJ9552217.1"/>
    <property type="molecule type" value="Genomic_DNA"/>
</dbReference>
<feature type="region of interest" description="Disordered" evidence="8">
    <location>
        <begin position="1"/>
        <end position="98"/>
    </location>
</feature>